<evidence type="ECO:0000256" key="1">
    <source>
        <dbReference type="SAM" id="MobiDB-lite"/>
    </source>
</evidence>
<accession>A0ABP8H1E8</accession>
<dbReference type="InterPro" id="IPR036567">
    <property type="entry name" value="RHF-like"/>
</dbReference>
<dbReference type="SUPFAM" id="SSF69754">
    <property type="entry name" value="Ribosome binding protein Y (YfiA homologue)"/>
    <property type="match status" value="1"/>
</dbReference>
<comment type="caution">
    <text evidence="2">The sequence shown here is derived from an EMBL/GenBank/DDBJ whole genome shotgun (WGS) entry which is preliminary data.</text>
</comment>
<feature type="region of interest" description="Disordered" evidence="1">
    <location>
        <begin position="92"/>
        <end position="127"/>
    </location>
</feature>
<sequence length="127" mass="14322">MDVIIQSLGFKHSAELEGYINEKLEKLKPGDRIIRANVTLFQGPDRATPEDYCEIRLEVPGPDLFVKEHAASFEQSVDACVDILATQLKKAHDKQIDRKHRSDPNDILTDQLLADTDDEEKASYNNG</sequence>
<dbReference type="Gene3D" id="3.30.160.100">
    <property type="entry name" value="Ribosome hibernation promotion factor-like"/>
    <property type="match status" value="1"/>
</dbReference>
<dbReference type="RefSeq" id="WP_345256174.1">
    <property type="nucleotide sequence ID" value="NZ_BAABGY010000007.1"/>
</dbReference>
<feature type="compositionally biased region" description="Basic and acidic residues" evidence="1">
    <location>
        <begin position="93"/>
        <end position="104"/>
    </location>
</feature>
<evidence type="ECO:0000313" key="3">
    <source>
        <dbReference type="Proteomes" id="UP001501725"/>
    </source>
</evidence>
<reference evidence="3" key="1">
    <citation type="journal article" date="2019" name="Int. J. Syst. Evol. Microbiol.">
        <title>The Global Catalogue of Microorganisms (GCM) 10K type strain sequencing project: providing services to taxonomists for standard genome sequencing and annotation.</title>
        <authorList>
            <consortium name="The Broad Institute Genomics Platform"/>
            <consortium name="The Broad Institute Genome Sequencing Center for Infectious Disease"/>
            <person name="Wu L."/>
            <person name="Ma J."/>
        </authorList>
    </citation>
    <scope>NUCLEOTIDE SEQUENCE [LARGE SCALE GENOMIC DNA]</scope>
    <source>
        <strain evidence="3">JCM 17919</strain>
    </source>
</reference>
<keyword evidence="3" id="KW-1185">Reference proteome</keyword>
<dbReference type="Proteomes" id="UP001501725">
    <property type="component" value="Unassembled WGS sequence"/>
</dbReference>
<protein>
    <recommendedName>
        <fullName evidence="4">Ribosome-associated translation inhibitor RaiA</fullName>
    </recommendedName>
</protein>
<proteinExistence type="predicted"/>
<organism evidence="2 3">
    <name type="scientific">Flaviaesturariibacter amylovorans</name>
    <dbReference type="NCBI Taxonomy" id="1084520"/>
    <lineage>
        <taxon>Bacteria</taxon>
        <taxon>Pseudomonadati</taxon>
        <taxon>Bacteroidota</taxon>
        <taxon>Chitinophagia</taxon>
        <taxon>Chitinophagales</taxon>
        <taxon>Chitinophagaceae</taxon>
        <taxon>Flaviaestuariibacter</taxon>
    </lineage>
</organism>
<gene>
    <name evidence="2" type="ORF">GCM10023184_25920</name>
</gene>
<dbReference type="Pfam" id="PF02482">
    <property type="entry name" value="Ribosomal_S30AE"/>
    <property type="match status" value="1"/>
</dbReference>
<name>A0ABP8H1E8_9BACT</name>
<evidence type="ECO:0000313" key="2">
    <source>
        <dbReference type="EMBL" id="GAA4333000.1"/>
    </source>
</evidence>
<dbReference type="EMBL" id="BAABGY010000007">
    <property type="protein sequence ID" value="GAA4333000.1"/>
    <property type="molecule type" value="Genomic_DNA"/>
</dbReference>
<dbReference type="InterPro" id="IPR003489">
    <property type="entry name" value="RHF/RaiA"/>
</dbReference>
<evidence type="ECO:0008006" key="4">
    <source>
        <dbReference type="Google" id="ProtNLM"/>
    </source>
</evidence>